<evidence type="ECO:0000256" key="2">
    <source>
        <dbReference type="ARBA" id="ARBA00007430"/>
    </source>
</evidence>
<gene>
    <name evidence="8" type="ORF">ACFQ1G_03000</name>
</gene>
<feature type="transmembrane region" description="Helical" evidence="7">
    <location>
        <begin position="20"/>
        <end position="38"/>
    </location>
</feature>
<reference evidence="9" key="1">
    <citation type="journal article" date="2019" name="Int. J. Syst. Evol. Microbiol.">
        <title>The Global Catalogue of Microorganisms (GCM) 10K type strain sequencing project: providing services to taxonomists for standard genome sequencing and annotation.</title>
        <authorList>
            <consortium name="The Broad Institute Genomics Platform"/>
            <consortium name="The Broad Institute Genome Sequencing Center for Infectious Disease"/>
            <person name="Wu L."/>
            <person name="Ma J."/>
        </authorList>
    </citation>
    <scope>NUCLEOTIDE SEQUENCE [LARGE SCALE GENOMIC DNA]</scope>
    <source>
        <strain evidence="9">CCUG 60898</strain>
    </source>
</reference>
<keyword evidence="5 7" id="KW-1133">Transmembrane helix</keyword>
<feature type="transmembrane region" description="Helical" evidence="7">
    <location>
        <begin position="211"/>
        <end position="229"/>
    </location>
</feature>
<dbReference type="Proteomes" id="UP001597100">
    <property type="component" value="Unassembled WGS sequence"/>
</dbReference>
<evidence type="ECO:0000256" key="1">
    <source>
        <dbReference type="ARBA" id="ARBA00004651"/>
    </source>
</evidence>
<feature type="transmembrane region" description="Helical" evidence="7">
    <location>
        <begin position="326"/>
        <end position="348"/>
    </location>
</feature>
<keyword evidence="9" id="KW-1185">Reference proteome</keyword>
<feature type="transmembrane region" description="Helical" evidence="7">
    <location>
        <begin position="292"/>
        <end position="314"/>
    </location>
</feature>
<feature type="transmembrane region" description="Helical" evidence="7">
    <location>
        <begin position="80"/>
        <end position="102"/>
    </location>
</feature>
<feature type="transmembrane region" description="Helical" evidence="7">
    <location>
        <begin position="114"/>
        <end position="134"/>
    </location>
</feature>
<protein>
    <submittedName>
        <fullName evidence="8">Lipopolysaccharide biosynthesis protein</fullName>
    </submittedName>
</protein>
<dbReference type="PANTHER" id="PTHR30250">
    <property type="entry name" value="PST FAMILY PREDICTED COLANIC ACID TRANSPORTER"/>
    <property type="match status" value="1"/>
</dbReference>
<dbReference type="EMBL" id="JBHTJP010000032">
    <property type="protein sequence ID" value="MFD0975749.1"/>
    <property type="molecule type" value="Genomic_DNA"/>
</dbReference>
<evidence type="ECO:0000256" key="7">
    <source>
        <dbReference type="SAM" id="Phobius"/>
    </source>
</evidence>
<feature type="transmembrane region" description="Helical" evidence="7">
    <location>
        <begin position="415"/>
        <end position="439"/>
    </location>
</feature>
<accession>A0ABW3ICE7</accession>
<evidence type="ECO:0000313" key="9">
    <source>
        <dbReference type="Proteomes" id="UP001597100"/>
    </source>
</evidence>
<name>A0ABW3ICE7_9FLAO</name>
<keyword evidence="4 7" id="KW-0812">Transmembrane</keyword>
<sequence length="480" mass="53857">MGETAKDIITGVKWTSIQTIINRSFGFIIKIVLARILFPEDFGLIGMAVVFTSFIKVFTDLGFGAVLIQRKEESLNKEYFSTAFWTGVGWSVLIFLIVSFIIGPLTADLYDEPLLLYIVPALSLGILASPLNLVHRAQLIKSLSFKRLTVINNFSNITSGVIALVMAYYGAGVWALVFNSVANTFIAVPLFFKATGWTPQWVWKREYFKDLFGFGFFTTLSALVGKIMAQGDYFLIGKLLGKTELGLYSFGFILTDSIRAQVKSILNQVLYPIYSKFQSDKKKQEFIYSNNVFFNALLITPIMVAFILGVDIIPRIFGEKWVESTIIIQLVATSIIINGGSINITSVLRANNKVNIEFKFQLFKVLVLYLPMVYFGIIKYGIVGSAIAVVAFRLIELILDYSLMKIVLNFNVGQVLLEFIKGLAPSFLAAALIYLLMVSNVLKEALILKIVLLLILISVFTFFFYKNKIFYFLKLRKGGG</sequence>
<dbReference type="Pfam" id="PF13440">
    <property type="entry name" value="Polysacc_synt_3"/>
    <property type="match status" value="1"/>
</dbReference>
<comment type="similarity">
    <text evidence="2">Belongs to the polysaccharide synthase family.</text>
</comment>
<evidence type="ECO:0000256" key="4">
    <source>
        <dbReference type="ARBA" id="ARBA00022692"/>
    </source>
</evidence>
<dbReference type="PANTHER" id="PTHR30250:SF10">
    <property type="entry name" value="LIPOPOLYSACCHARIDE BIOSYNTHESIS PROTEIN WZXC"/>
    <property type="match status" value="1"/>
</dbReference>
<dbReference type="InterPro" id="IPR050833">
    <property type="entry name" value="Poly_Biosynth_Transport"/>
</dbReference>
<keyword evidence="3" id="KW-1003">Cell membrane</keyword>
<dbReference type="CDD" id="cd13127">
    <property type="entry name" value="MATE_tuaB_like"/>
    <property type="match status" value="1"/>
</dbReference>
<evidence type="ECO:0000256" key="3">
    <source>
        <dbReference type="ARBA" id="ARBA00022475"/>
    </source>
</evidence>
<evidence type="ECO:0000256" key="5">
    <source>
        <dbReference type="ARBA" id="ARBA00022989"/>
    </source>
</evidence>
<proteinExistence type="inferred from homology"/>
<feature type="transmembrane region" description="Helical" evidence="7">
    <location>
        <begin position="154"/>
        <end position="177"/>
    </location>
</feature>
<evidence type="ECO:0000256" key="6">
    <source>
        <dbReference type="ARBA" id="ARBA00023136"/>
    </source>
</evidence>
<dbReference type="RefSeq" id="WP_380736788.1">
    <property type="nucleotide sequence ID" value="NZ_JBHTJP010000032.1"/>
</dbReference>
<comment type="caution">
    <text evidence="8">The sequence shown here is derived from an EMBL/GenBank/DDBJ whole genome shotgun (WGS) entry which is preliminary data.</text>
</comment>
<evidence type="ECO:0000313" key="8">
    <source>
        <dbReference type="EMBL" id="MFD0975749.1"/>
    </source>
</evidence>
<feature type="transmembrane region" description="Helical" evidence="7">
    <location>
        <begin position="44"/>
        <end position="68"/>
    </location>
</feature>
<keyword evidence="6 7" id="KW-0472">Membrane</keyword>
<feature type="transmembrane region" description="Helical" evidence="7">
    <location>
        <begin position="445"/>
        <end position="465"/>
    </location>
</feature>
<organism evidence="8 9">
    <name type="scientific">Salinimicrobium gaetbulicola</name>
    <dbReference type="NCBI Taxonomy" id="999702"/>
    <lineage>
        <taxon>Bacteria</taxon>
        <taxon>Pseudomonadati</taxon>
        <taxon>Bacteroidota</taxon>
        <taxon>Flavobacteriia</taxon>
        <taxon>Flavobacteriales</taxon>
        <taxon>Flavobacteriaceae</taxon>
        <taxon>Salinimicrobium</taxon>
    </lineage>
</organism>
<comment type="subcellular location">
    <subcellularLocation>
        <location evidence="1">Cell membrane</location>
        <topology evidence="1">Multi-pass membrane protein</topology>
    </subcellularLocation>
</comment>